<dbReference type="InterPro" id="IPR000182">
    <property type="entry name" value="GNAT_dom"/>
</dbReference>
<dbReference type="PANTHER" id="PTHR43877">
    <property type="entry name" value="AMINOALKYLPHOSPHONATE N-ACETYLTRANSFERASE-RELATED-RELATED"/>
    <property type="match status" value="1"/>
</dbReference>
<keyword evidence="1" id="KW-0808">Transferase</keyword>
<evidence type="ECO:0000313" key="5">
    <source>
        <dbReference type="Proteomes" id="UP001056455"/>
    </source>
</evidence>
<dbReference type="Pfam" id="PF00583">
    <property type="entry name" value="Acetyltransf_1"/>
    <property type="match status" value="1"/>
</dbReference>
<dbReference type="Gene3D" id="3.40.630.30">
    <property type="match status" value="1"/>
</dbReference>
<dbReference type="Proteomes" id="UP001056455">
    <property type="component" value="Chromosome"/>
</dbReference>
<feature type="domain" description="N-acetyltransferase" evidence="3">
    <location>
        <begin position="4"/>
        <end position="160"/>
    </location>
</feature>
<dbReference type="InterPro" id="IPR050832">
    <property type="entry name" value="Bact_Acetyltransf"/>
</dbReference>
<evidence type="ECO:0000313" key="4">
    <source>
        <dbReference type="EMBL" id="USQ81448.1"/>
    </source>
</evidence>
<keyword evidence="5" id="KW-1185">Reference proteome</keyword>
<reference evidence="4" key="1">
    <citation type="submission" date="2022-06" db="EMBL/GenBank/DDBJ databases">
        <title>Ornithinimicrobium HY1793.</title>
        <authorList>
            <person name="Huang Y."/>
        </authorList>
    </citation>
    <scope>NUCLEOTIDE SEQUENCE</scope>
    <source>
        <strain evidence="4">HY1793</strain>
    </source>
</reference>
<dbReference type="EMBL" id="CP099489">
    <property type="protein sequence ID" value="USQ81448.1"/>
    <property type="molecule type" value="Genomic_DNA"/>
</dbReference>
<name>A0ABY4YXD4_9MICO</name>
<proteinExistence type="predicted"/>
<sequence length="160" mass="17545">MTGPSTRPLTAADEHLLRVATLGNLNWAEDRFTMRDVTDRPEFAHYTRLDQGRGDLGFVAEDGDRAVGVVWALFLPSDDGGFGFVDSLTPELSLWVHADDRGRGVGRHLLQSLKTEAARRGISGISLSVERGNVARHLYESEGFQAVPGRESDGVLVWTP</sequence>
<dbReference type="CDD" id="cd04301">
    <property type="entry name" value="NAT_SF"/>
    <property type="match status" value="1"/>
</dbReference>
<keyword evidence="2" id="KW-0012">Acyltransferase</keyword>
<evidence type="ECO:0000256" key="2">
    <source>
        <dbReference type="ARBA" id="ARBA00023315"/>
    </source>
</evidence>
<accession>A0ABY4YXD4</accession>
<protein>
    <submittedName>
        <fullName evidence="4">GNAT family N-acetyltransferase</fullName>
    </submittedName>
</protein>
<organism evidence="4 5">
    <name type="scientific">Ornithinimicrobium faecis</name>
    <dbReference type="NCBI Taxonomy" id="2934158"/>
    <lineage>
        <taxon>Bacteria</taxon>
        <taxon>Bacillati</taxon>
        <taxon>Actinomycetota</taxon>
        <taxon>Actinomycetes</taxon>
        <taxon>Micrococcales</taxon>
        <taxon>Ornithinimicrobiaceae</taxon>
        <taxon>Ornithinimicrobium</taxon>
    </lineage>
</organism>
<evidence type="ECO:0000259" key="3">
    <source>
        <dbReference type="PROSITE" id="PS51186"/>
    </source>
</evidence>
<dbReference type="RefSeq" id="WP_252594943.1">
    <property type="nucleotide sequence ID" value="NZ_CP099489.1"/>
</dbReference>
<dbReference type="InterPro" id="IPR016181">
    <property type="entry name" value="Acyl_CoA_acyltransferase"/>
</dbReference>
<dbReference type="PROSITE" id="PS51186">
    <property type="entry name" value="GNAT"/>
    <property type="match status" value="1"/>
</dbReference>
<gene>
    <name evidence="4" type="ORF">NF556_07310</name>
</gene>
<evidence type="ECO:0000256" key="1">
    <source>
        <dbReference type="ARBA" id="ARBA00022679"/>
    </source>
</evidence>
<dbReference type="SUPFAM" id="SSF55729">
    <property type="entry name" value="Acyl-CoA N-acyltransferases (Nat)"/>
    <property type="match status" value="1"/>
</dbReference>